<dbReference type="AlphaFoldDB" id="A0A0D2DD14"/>
<name>A0A0D2DD14_9EURO</name>
<accession>A0A0D2DD14</accession>
<dbReference type="GO" id="GO:0005778">
    <property type="term" value="C:peroxisomal membrane"/>
    <property type="evidence" value="ECO:0007669"/>
    <property type="project" value="UniProtKB-SubCell"/>
</dbReference>
<evidence type="ECO:0000313" key="6">
    <source>
        <dbReference type="EMBL" id="KIW60202.1"/>
    </source>
</evidence>
<evidence type="ECO:0000256" key="3">
    <source>
        <dbReference type="ARBA" id="ARBA00023140"/>
    </source>
</evidence>
<dbReference type="STRING" id="348802.A0A0D2DD14"/>
<sequence>MSSTESTHPDPGVVPQTSSEVNKGQVDPVKPSQTPGLAKLPTDVKTTISKADEIILRLSKLIKTTAGLGAALSTLNYSIYLAAYLHAQAPTRAAVLGYLSRLLGRTASPSKFLPPSALAPPAGTPSSFLTPLGSLLSDTRTTLRLTGLIPLYIWLKSLTSRKAAAEMDPSLRRVALLQCSGYIAFQLLENIYHLAGKGVVPMTLIEKRGGINKWVAWSCRAWLVGVATDFLRLWREAQIEKESPPRSAQEKESFERKWWNEFMVATYWLPVAVHYSLYPVGIKGFNTGLVGFFGLMAGLNNFRTQWAATA</sequence>
<dbReference type="EMBL" id="KN847317">
    <property type="protein sequence ID" value="KIW60202.1"/>
    <property type="molecule type" value="Genomic_DNA"/>
</dbReference>
<organism evidence="6 7">
    <name type="scientific">Exophiala xenobiotica</name>
    <dbReference type="NCBI Taxonomy" id="348802"/>
    <lineage>
        <taxon>Eukaryota</taxon>
        <taxon>Fungi</taxon>
        <taxon>Dikarya</taxon>
        <taxon>Ascomycota</taxon>
        <taxon>Pezizomycotina</taxon>
        <taxon>Eurotiomycetes</taxon>
        <taxon>Chaetothyriomycetidae</taxon>
        <taxon>Chaetothyriales</taxon>
        <taxon>Herpotrichiellaceae</taxon>
        <taxon>Exophiala</taxon>
    </lineage>
</organism>
<dbReference type="PANTHER" id="PTHR12652">
    <property type="entry name" value="PEROXISOMAL BIOGENESIS FACTOR 11"/>
    <property type="match status" value="1"/>
</dbReference>
<dbReference type="InterPro" id="IPR008733">
    <property type="entry name" value="PEX11"/>
</dbReference>
<dbReference type="Proteomes" id="UP000054342">
    <property type="component" value="Unassembled WGS sequence"/>
</dbReference>
<evidence type="ECO:0000313" key="7">
    <source>
        <dbReference type="Proteomes" id="UP000054342"/>
    </source>
</evidence>
<protein>
    <submittedName>
        <fullName evidence="6">Uncharacterized protein</fullName>
    </submittedName>
</protein>
<evidence type="ECO:0000256" key="4">
    <source>
        <dbReference type="ARBA" id="ARBA00046271"/>
    </source>
</evidence>
<reference evidence="6 7" key="1">
    <citation type="submission" date="2015-01" db="EMBL/GenBank/DDBJ databases">
        <title>The Genome Sequence of Exophiala xenobiotica CBS118157.</title>
        <authorList>
            <consortium name="The Broad Institute Genomics Platform"/>
            <person name="Cuomo C."/>
            <person name="de Hoog S."/>
            <person name="Gorbushina A."/>
            <person name="Stielow B."/>
            <person name="Teixiera M."/>
            <person name="Abouelleil A."/>
            <person name="Chapman S.B."/>
            <person name="Priest M."/>
            <person name="Young S.K."/>
            <person name="Wortman J."/>
            <person name="Nusbaum C."/>
            <person name="Birren B."/>
        </authorList>
    </citation>
    <scope>NUCLEOTIDE SEQUENCE [LARGE SCALE GENOMIC DNA]</scope>
    <source>
        <strain evidence="6 7">CBS 118157</strain>
    </source>
</reference>
<feature type="region of interest" description="Disordered" evidence="5">
    <location>
        <begin position="1"/>
        <end position="40"/>
    </location>
</feature>
<dbReference type="HOGENOM" id="CLU_052213_1_1_1"/>
<dbReference type="Pfam" id="PF05648">
    <property type="entry name" value="PEX11"/>
    <property type="match status" value="1"/>
</dbReference>
<evidence type="ECO:0000256" key="5">
    <source>
        <dbReference type="SAM" id="MobiDB-lite"/>
    </source>
</evidence>
<keyword evidence="2" id="KW-0472">Membrane</keyword>
<keyword evidence="3" id="KW-0576">Peroxisome</keyword>
<dbReference type="OrthoDB" id="10005898at2759"/>
<gene>
    <name evidence="6" type="ORF">PV05_00437</name>
</gene>
<comment type="subcellular location">
    <subcellularLocation>
        <location evidence="4">Peroxisome membrane</location>
    </subcellularLocation>
</comment>
<dbReference type="PANTHER" id="PTHR12652:SF25">
    <property type="entry name" value="MICROBODY (PEROXISOME) PROLIFERATION PROTEIN PEROXIN 11C (EUROFUNG)"/>
    <property type="match status" value="1"/>
</dbReference>
<keyword evidence="7" id="KW-1185">Reference proteome</keyword>
<dbReference type="GeneID" id="25322345"/>
<dbReference type="GO" id="GO:0016559">
    <property type="term" value="P:peroxisome fission"/>
    <property type="evidence" value="ECO:0007669"/>
    <property type="project" value="InterPro"/>
</dbReference>
<proteinExistence type="predicted"/>
<evidence type="ECO:0000256" key="1">
    <source>
        <dbReference type="ARBA" id="ARBA00022593"/>
    </source>
</evidence>
<evidence type="ECO:0000256" key="2">
    <source>
        <dbReference type="ARBA" id="ARBA00023136"/>
    </source>
</evidence>
<dbReference type="RefSeq" id="XP_013320786.1">
    <property type="nucleotide sequence ID" value="XM_013465332.1"/>
</dbReference>
<keyword evidence="1" id="KW-0962">Peroxisome biogenesis</keyword>